<accession>A0A091DAL7</accession>
<feature type="compositionally biased region" description="Basic and acidic residues" evidence="1">
    <location>
        <begin position="230"/>
        <end position="241"/>
    </location>
</feature>
<organism evidence="2 3">
    <name type="scientific">Fukomys damarensis</name>
    <name type="common">Damaraland mole rat</name>
    <name type="synonym">Cryptomys damarensis</name>
    <dbReference type="NCBI Taxonomy" id="885580"/>
    <lineage>
        <taxon>Eukaryota</taxon>
        <taxon>Metazoa</taxon>
        <taxon>Chordata</taxon>
        <taxon>Craniata</taxon>
        <taxon>Vertebrata</taxon>
        <taxon>Euteleostomi</taxon>
        <taxon>Mammalia</taxon>
        <taxon>Eutheria</taxon>
        <taxon>Euarchontoglires</taxon>
        <taxon>Glires</taxon>
        <taxon>Rodentia</taxon>
        <taxon>Hystricomorpha</taxon>
        <taxon>Bathyergidae</taxon>
        <taxon>Fukomys</taxon>
    </lineage>
</organism>
<gene>
    <name evidence="2" type="ORF">H920_10491</name>
</gene>
<protein>
    <submittedName>
        <fullName evidence="2">Uncharacterized protein</fullName>
    </submittedName>
</protein>
<name>A0A091DAL7_FUKDA</name>
<feature type="region of interest" description="Disordered" evidence="1">
    <location>
        <begin position="198"/>
        <end position="241"/>
    </location>
</feature>
<keyword evidence="3" id="KW-1185">Reference proteome</keyword>
<dbReference type="AlphaFoldDB" id="A0A091DAL7"/>
<evidence type="ECO:0000256" key="1">
    <source>
        <dbReference type="SAM" id="MobiDB-lite"/>
    </source>
</evidence>
<feature type="region of interest" description="Disordered" evidence="1">
    <location>
        <begin position="1"/>
        <end position="126"/>
    </location>
</feature>
<proteinExistence type="predicted"/>
<evidence type="ECO:0000313" key="3">
    <source>
        <dbReference type="Proteomes" id="UP000028990"/>
    </source>
</evidence>
<feature type="compositionally biased region" description="Polar residues" evidence="1">
    <location>
        <begin position="15"/>
        <end position="24"/>
    </location>
</feature>
<dbReference type="Proteomes" id="UP000028990">
    <property type="component" value="Unassembled WGS sequence"/>
</dbReference>
<evidence type="ECO:0000313" key="2">
    <source>
        <dbReference type="EMBL" id="KFO28117.1"/>
    </source>
</evidence>
<sequence>MTHNLQLTEKHGQGSDFSSLTSQAAAAEDNTALRVAPSTHSVLPRDSRGSGLRKERSVPLTAVAPQYCGATLPNPPVTEAGQQQPHSEGPRPRWSSPSHRFSPGHPRQEHHEPGTSPSARDMKAQRPCRPAGFLQGSLEGAAGLLGYVVSMMEDNAVSVPGDTSDVSPPGSCSHGQISKCGQGTARGHVQTEMQCKSAVGSLGKPGHGEGNVQRRVPGQPDRFPRQRAQGRGERSHTIPLP</sequence>
<dbReference type="EMBL" id="KN122816">
    <property type="protein sequence ID" value="KFO28117.1"/>
    <property type="molecule type" value="Genomic_DNA"/>
</dbReference>
<reference evidence="2 3" key="1">
    <citation type="submission" date="2013-11" db="EMBL/GenBank/DDBJ databases">
        <title>The Damaraland mole rat (Fukomys damarensis) genome and evolution of African mole rats.</title>
        <authorList>
            <person name="Gladyshev V.N."/>
            <person name="Fang X."/>
        </authorList>
    </citation>
    <scope>NUCLEOTIDE SEQUENCE [LARGE SCALE GENOMIC DNA]</scope>
    <source>
        <tissue evidence="2">Liver</tissue>
    </source>
</reference>
<feature type="compositionally biased region" description="Basic and acidic residues" evidence="1">
    <location>
        <begin position="43"/>
        <end position="57"/>
    </location>
</feature>